<sequence length="189" mass="21187">MTGNTETAVTEEPPKQSPPNLFSFFPKLNFQLPFLPPKPQPEPEPEPQPQQPNPQKEVPKPSVVRFPKTQLVLVPSSPLQAEPDADPSASVKTANPLILWQVYAVGAIMISSWIWARWNERKGHGGSPNNESAEGRHSDDVSNDGIDSYSFLFSNPRSPQKVVVVASREIFVIYDMILVETMKRRLYKP</sequence>
<evidence type="ECO:0000256" key="2">
    <source>
        <dbReference type="SAM" id="Phobius"/>
    </source>
</evidence>
<proteinExistence type="predicted"/>
<dbReference type="GO" id="GO:0009507">
    <property type="term" value="C:chloroplast"/>
    <property type="evidence" value="ECO:0007669"/>
    <property type="project" value="TreeGrafter"/>
</dbReference>
<keyword evidence="2" id="KW-0812">Transmembrane</keyword>
<dbReference type="AlphaFoldDB" id="A0A371E6K2"/>
<feature type="non-terminal residue" evidence="3">
    <location>
        <position position="1"/>
    </location>
</feature>
<feature type="transmembrane region" description="Helical" evidence="2">
    <location>
        <begin position="97"/>
        <end position="116"/>
    </location>
</feature>
<feature type="compositionally biased region" description="Pro residues" evidence="1">
    <location>
        <begin position="34"/>
        <end position="52"/>
    </location>
</feature>
<keyword evidence="2" id="KW-1133">Transmembrane helix</keyword>
<keyword evidence="4" id="KW-1185">Reference proteome</keyword>
<dbReference type="EMBL" id="QJKJ01016006">
    <property type="protein sequence ID" value="RDX61652.1"/>
    <property type="molecule type" value="Genomic_DNA"/>
</dbReference>
<reference evidence="3" key="1">
    <citation type="submission" date="2018-05" db="EMBL/GenBank/DDBJ databases">
        <title>Draft genome of Mucuna pruriens seed.</title>
        <authorList>
            <person name="Nnadi N.E."/>
            <person name="Vos R."/>
            <person name="Hasami M.H."/>
            <person name="Devisetty U.K."/>
            <person name="Aguiy J.C."/>
        </authorList>
    </citation>
    <scope>NUCLEOTIDE SEQUENCE [LARGE SCALE GENOMIC DNA]</scope>
    <source>
        <strain evidence="3">JCA_2017</strain>
    </source>
</reference>
<evidence type="ECO:0000313" key="3">
    <source>
        <dbReference type="EMBL" id="RDX61652.1"/>
    </source>
</evidence>
<keyword evidence="2" id="KW-0472">Membrane</keyword>
<gene>
    <name evidence="3" type="ORF">CR513_60101</name>
</gene>
<evidence type="ECO:0000313" key="4">
    <source>
        <dbReference type="Proteomes" id="UP000257109"/>
    </source>
</evidence>
<feature type="compositionally biased region" description="Low complexity" evidence="1">
    <location>
        <begin position="24"/>
        <end position="33"/>
    </location>
</feature>
<name>A0A371E6K2_MUCPR</name>
<dbReference type="OrthoDB" id="1892038at2759"/>
<dbReference type="PANTHER" id="PTHR36374">
    <property type="entry name" value="OS01G0969000 PROTEIN"/>
    <property type="match status" value="1"/>
</dbReference>
<dbReference type="Proteomes" id="UP000257109">
    <property type="component" value="Unassembled WGS sequence"/>
</dbReference>
<organism evidence="3 4">
    <name type="scientific">Mucuna pruriens</name>
    <name type="common">Velvet bean</name>
    <name type="synonym">Dolichos pruriens</name>
    <dbReference type="NCBI Taxonomy" id="157652"/>
    <lineage>
        <taxon>Eukaryota</taxon>
        <taxon>Viridiplantae</taxon>
        <taxon>Streptophyta</taxon>
        <taxon>Embryophyta</taxon>
        <taxon>Tracheophyta</taxon>
        <taxon>Spermatophyta</taxon>
        <taxon>Magnoliopsida</taxon>
        <taxon>eudicotyledons</taxon>
        <taxon>Gunneridae</taxon>
        <taxon>Pentapetalae</taxon>
        <taxon>rosids</taxon>
        <taxon>fabids</taxon>
        <taxon>Fabales</taxon>
        <taxon>Fabaceae</taxon>
        <taxon>Papilionoideae</taxon>
        <taxon>50 kb inversion clade</taxon>
        <taxon>NPAAA clade</taxon>
        <taxon>indigoferoid/millettioid clade</taxon>
        <taxon>Phaseoleae</taxon>
        <taxon>Mucuna</taxon>
    </lineage>
</organism>
<protein>
    <submittedName>
        <fullName evidence="3">Uncharacterized protein</fullName>
    </submittedName>
</protein>
<comment type="caution">
    <text evidence="3">The sequence shown here is derived from an EMBL/GenBank/DDBJ whole genome shotgun (WGS) entry which is preliminary data.</text>
</comment>
<accession>A0A371E6K2</accession>
<dbReference type="PANTHER" id="PTHR36374:SF1">
    <property type="entry name" value="OS01G0969000 PROTEIN"/>
    <property type="match status" value="1"/>
</dbReference>
<feature type="region of interest" description="Disordered" evidence="1">
    <location>
        <begin position="1"/>
        <end position="62"/>
    </location>
</feature>
<evidence type="ECO:0000256" key="1">
    <source>
        <dbReference type="SAM" id="MobiDB-lite"/>
    </source>
</evidence>
<dbReference type="STRING" id="157652.A0A371E6K2"/>